<sequence length="140" mass="15618">MDKKEVFNGVIAGAGTFFTYLCGFWDTALIVLISFMILDYITGILGGMVYKDLSSEVGFKGLLRKFTIMVVLIVAVLLDRLLNDGTWVFRTLVCYFYIANEGISILENAGRLGLPLPEKLLEALSQLKEGNKKANKEIRN</sequence>
<dbReference type="Proteomes" id="UP000726170">
    <property type="component" value="Unassembled WGS sequence"/>
</dbReference>
<dbReference type="InterPro" id="IPR006480">
    <property type="entry name" value="Phage_holin_4_1"/>
</dbReference>
<accession>A0ABS6EJ68</accession>
<feature type="transmembrane region" description="Helical" evidence="5">
    <location>
        <begin position="29"/>
        <end position="50"/>
    </location>
</feature>
<keyword evidence="2 5" id="KW-0812">Transmembrane</keyword>
<evidence type="ECO:0000256" key="1">
    <source>
        <dbReference type="ARBA" id="ARBA00004141"/>
    </source>
</evidence>
<evidence type="ECO:0000256" key="4">
    <source>
        <dbReference type="ARBA" id="ARBA00023136"/>
    </source>
</evidence>
<evidence type="ECO:0000256" key="3">
    <source>
        <dbReference type="ARBA" id="ARBA00022989"/>
    </source>
</evidence>
<gene>
    <name evidence="6" type="ORF">KQI86_13055</name>
</gene>
<evidence type="ECO:0000313" key="7">
    <source>
        <dbReference type="Proteomes" id="UP000726170"/>
    </source>
</evidence>
<keyword evidence="3 5" id="KW-1133">Transmembrane helix</keyword>
<dbReference type="EMBL" id="JAHLQF010000003">
    <property type="protein sequence ID" value="MBU5485265.1"/>
    <property type="molecule type" value="Genomic_DNA"/>
</dbReference>
<name>A0ABS6EJ68_9CLOT</name>
<keyword evidence="4 5" id="KW-0472">Membrane</keyword>
<keyword evidence="7" id="KW-1185">Reference proteome</keyword>
<dbReference type="Pfam" id="PF05105">
    <property type="entry name" value="Phage_holin_4_1"/>
    <property type="match status" value="1"/>
</dbReference>
<organism evidence="6 7">
    <name type="scientific">Clostridium mobile</name>
    <dbReference type="NCBI Taxonomy" id="2841512"/>
    <lineage>
        <taxon>Bacteria</taxon>
        <taxon>Bacillati</taxon>
        <taxon>Bacillota</taxon>
        <taxon>Clostridia</taxon>
        <taxon>Eubacteriales</taxon>
        <taxon>Clostridiaceae</taxon>
        <taxon>Clostridium</taxon>
    </lineage>
</organism>
<comment type="caution">
    <text evidence="6">The sequence shown here is derived from an EMBL/GenBank/DDBJ whole genome shotgun (WGS) entry which is preliminary data.</text>
</comment>
<evidence type="ECO:0000313" key="6">
    <source>
        <dbReference type="EMBL" id="MBU5485265.1"/>
    </source>
</evidence>
<dbReference type="RefSeq" id="WP_216439819.1">
    <property type="nucleotide sequence ID" value="NZ_JAHLQF010000003.1"/>
</dbReference>
<protein>
    <submittedName>
        <fullName evidence="6">Phage holin family protein</fullName>
    </submittedName>
</protein>
<reference evidence="6 7" key="1">
    <citation type="submission" date="2021-06" db="EMBL/GenBank/DDBJ databases">
        <authorList>
            <person name="Sun Q."/>
            <person name="Li D."/>
        </authorList>
    </citation>
    <scope>NUCLEOTIDE SEQUENCE [LARGE SCALE GENOMIC DNA]</scope>
    <source>
        <strain evidence="6 7">MSJ-11</strain>
    </source>
</reference>
<feature type="transmembrane region" description="Helical" evidence="5">
    <location>
        <begin position="6"/>
        <end position="22"/>
    </location>
</feature>
<comment type="subcellular location">
    <subcellularLocation>
        <location evidence="1">Membrane</location>
        <topology evidence="1">Multi-pass membrane protein</topology>
    </subcellularLocation>
</comment>
<evidence type="ECO:0000256" key="2">
    <source>
        <dbReference type="ARBA" id="ARBA00022692"/>
    </source>
</evidence>
<dbReference type="NCBIfam" id="TIGR01593">
    <property type="entry name" value="holin_tox_secr"/>
    <property type="match status" value="1"/>
</dbReference>
<proteinExistence type="predicted"/>
<evidence type="ECO:0000256" key="5">
    <source>
        <dbReference type="SAM" id="Phobius"/>
    </source>
</evidence>